<dbReference type="EMBL" id="CP002696">
    <property type="protein sequence ID" value="AEE15757.1"/>
    <property type="molecule type" value="Genomic_DNA"/>
</dbReference>
<feature type="region of interest" description="Disordered" evidence="1">
    <location>
        <begin position="575"/>
        <end position="597"/>
    </location>
</feature>
<gene>
    <name evidence="3" type="ordered locus">Trebr_0310</name>
</gene>
<dbReference type="STRING" id="906968.Trebr_0310"/>
<keyword evidence="2" id="KW-0472">Membrane</keyword>
<evidence type="ECO:0000313" key="4">
    <source>
        <dbReference type="Proteomes" id="UP000006546"/>
    </source>
</evidence>
<dbReference type="eggNOG" id="ENOG50346PZ">
    <property type="taxonomic scope" value="Bacteria"/>
</dbReference>
<evidence type="ECO:0000313" key="3">
    <source>
        <dbReference type="EMBL" id="AEE15757.1"/>
    </source>
</evidence>
<dbReference type="HOGENOM" id="CLU_028188_0_0_12"/>
<dbReference type="OrthoDB" id="367414at2"/>
<keyword evidence="2" id="KW-1133">Transmembrane helix</keyword>
<reference evidence="4" key="1">
    <citation type="submission" date="2011-04" db="EMBL/GenBank/DDBJ databases">
        <title>The complete genome of Treponema brennaborense DSM 12168.</title>
        <authorList>
            <person name="Lucas S."/>
            <person name="Han J."/>
            <person name="Lapidus A."/>
            <person name="Bruce D."/>
            <person name="Goodwin L."/>
            <person name="Pitluck S."/>
            <person name="Peters L."/>
            <person name="Kyrpides N."/>
            <person name="Mavromatis K."/>
            <person name="Ivanova N."/>
            <person name="Mikhailova N."/>
            <person name="Pagani I."/>
            <person name="Teshima H."/>
            <person name="Detter J.C."/>
            <person name="Tapia R."/>
            <person name="Han C."/>
            <person name="Land M."/>
            <person name="Hauser L."/>
            <person name="Markowitz V."/>
            <person name="Cheng J.-F."/>
            <person name="Hugenholtz P."/>
            <person name="Woyke T."/>
            <person name="Wu D."/>
            <person name="Gronow S."/>
            <person name="Wellnitz S."/>
            <person name="Brambilla E."/>
            <person name="Klenk H.-P."/>
            <person name="Eisen J.A."/>
        </authorList>
    </citation>
    <scope>NUCLEOTIDE SEQUENCE [LARGE SCALE GENOMIC DNA]</scope>
    <source>
        <strain evidence="4">DSM 12168 / CIP 105900 / DD5/3</strain>
    </source>
</reference>
<dbReference type="RefSeq" id="WP_013757476.1">
    <property type="nucleotide sequence ID" value="NC_015500.1"/>
</dbReference>
<feature type="transmembrane region" description="Helical" evidence="2">
    <location>
        <begin position="9"/>
        <end position="28"/>
    </location>
</feature>
<proteinExistence type="predicted"/>
<protein>
    <submittedName>
        <fullName evidence="3">Uncharacterized protein</fullName>
    </submittedName>
</protein>
<sequence length="597" mass="65252">MIKHPIRTFLGLTVLYIVIILGIFLLQFRSETAFSVNIGQMRLQIAETVQADGSKELKNRFLIAFRGLILSGDETNPVKIEYADGTRADAVLSSWEQPTPLSCTLRFGKDISITFTVSEATASPSLSIAAQLPAAVQAASLPYKPAGGYIVTEQTAARSIISSKSAQYEIAAFSVADSYLTLSRRHAAALYEAYDPTSLFDFTSVTGMPLASESAYNTTVRQFKTDFTQLFAKSISDSLTEQSTVSYVAAMAENGNYRTAINRIPDSVKNSAKRTYLSAPYFNSLVSMNRSLVMQIENVNSMIDYALQSKSLDIFTLYKLDSILRIQNDREKARILLSLPGTLTEFSPTVAQAAGILLTYAGLSKTDPELAAPLGAVTDECLDVLAAACSLNGTTLQLTENGTQVPLLQIASAGTALIAYGKLTGTEEYTNSGYMIINSYINSTAGFDLRTMSELYPILEPNNSAYPHVEVIANAQSSGTGKTVWAWTAAQAIGYERDSAGNLLLTVDFPQEETHYLIINGIEPFRRIDIYGVAFRTDPRFETYNSSGYVYNRDTGTLFLKSRHKTQKETVKLYYDTPAPVDSESDRTEPAAETAAE</sequence>
<evidence type="ECO:0000256" key="2">
    <source>
        <dbReference type="SAM" id="Phobius"/>
    </source>
</evidence>
<keyword evidence="4" id="KW-1185">Reference proteome</keyword>
<dbReference type="AlphaFoldDB" id="F4LMJ5"/>
<organism evidence="3 4">
    <name type="scientific">Treponema brennaborense (strain DSM 12168 / CIP 105900 / DD5/3)</name>
    <dbReference type="NCBI Taxonomy" id="906968"/>
    <lineage>
        <taxon>Bacteria</taxon>
        <taxon>Pseudomonadati</taxon>
        <taxon>Spirochaetota</taxon>
        <taxon>Spirochaetia</taxon>
        <taxon>Spirochaetales</taxon>
        <taxon>Treponemataceae</taxon>
        <taxon>Treponema</taxon>
    </lineage>
</organism>
<accession>F4LMJ5</accession>
<dbReference type="Proteomes" id="UP000006546">
    <property type="component" value="Chromosome"/>
</dbReference>
<keyword evidence="2" id="KW-0812">Transmembrane</keyword>
<name>F4LMJ5_TREBD</name>
<dbReference type="KEGG" id="tbe:Trebr_0310"/>
<evidence type="ECO:0000256" key="1">
    <source>
        <dbReference type="SAM" id="MobiDB-lite"/>
    </source>
</evidence>